<dbReference type="InterPro" id="IPR036864">
    <property type="entry name" value="Zn2-C6_fun-type_DNA-bd_sf"/>
</dbReference>
<evidence type="ECO:0000256" key="2">
    <source>
        <dbReference type="ARBA" id="ARBA00023015"/>
    </source>
</evidence>
<dbReference type="PROSITE" id="PS50048">
    <property type="entry name" value="ZN2_CY6_FUNGAL_2"/>
    <property type="match status" value="1"/>
</dbReference>
<dbReference type="GO" id="GO:0045944">
    <property type="term" value="P:positive regulation of transcription by RNA polymerase II"/>
    <property type="evidence" value="ECO:0007669"/>
    <property type="project" value="TreeGrafter"/>
</dbReference>
<dbReference type="PANTHER" id="PTHR47540:SF6">
    <property type="entry name" value="ZN(II)2CYS6 TRANSCRIPTION FACTOR (EUROFUNG)"/>
    <property type="match status" value="1"/>
</dbReference>
<keyword evidence="3" id="KW-0238">DNA-binding</keyword>
<dbReference type="GeneID" id="91091164"/>
<keyword evidence="2" id="KW-0805">Transcription regulation</keyword>
<feature type="compositionally biased region" description="Polar residues" evidence="6">
    <location>
        <begin position="234"/>
        <end position="247"/>
    </location>
</feature>
<dbReference type="GO" id="GO:0008270">
    <property type="term" value="F:zinc ion binding"/>
    <property type="evidence" value="ECO:0007669"/>
    <property type="project" value="InterPro"/>
</dbReference>
<evidence type="ECO:0000256" key="6">
    <source>
        <dbReference type="SAM" id="MobiDB-lite"/>
    </source>
</evidence>
<evidence type="ECO:0000256" key="3">
    <source>
        <dbReference type="ARBA" id="ARBA00023125"/>
    </source>
</evidence>
<sequence length="879" mass="95724">MYNPYSTLGQPVPGPSSAPLNIDSSSHPRTQPHQYSNTYPTNVPYSQMDNQPQPQAWASSSLSSSHTNQYVTNSQNAWMNWSTIPPPPPLPLNSSHTSAPTIDSSYNSTYNPPSSISYGYFATNDSGLNDYSNMNENGSMQKDQKEYVDVDTTIHHDKLFDTAFAAPAINLGTGDRFSQLLEAKMSMMNGSPPAIASGTVDTQPRSYEYRLGGHPSQIQNSHQTNPYPPISTSMSTSLPSMNSQSISDGPASAHRVTEISLPSGAQKSSVITTQTTTQVAPTMPNNLGESSRLINHSPPQWMPNPATYNIPPPPPPQGDLSSIPTSSSSSPSIMMNSLYNPPIPSPAPASSLPQQQYSVYNQPSTNGSFRQSTYCAQQKTSLDPLAVEKHLSDWSQTQIQPDLVAPLPASIQQYQRHRSPTMVIGDGEKYGLHSNITDYNHNQIPHSHPSAHSASAPNSSNNTYMSPSLPHLQAHPSTSAPASARSSKSPTSLPNTIPRGPHQSQKAPAMPSWSTSTQSTRQEKEDLPPLLKIRMKDAAKASADKHQSSEWVSKQPGLIKKKTGEATLGRPKTLEKGKKFSYSTSFSKADLPEKPNKGKGKGKKRENNSQDKEDEVEELNESTVTAKPEKKKRKVQVEEIKEQTSTIDIGQPRSTEMDTSSSQAEKPQIDKTIIACNNCRAKKLKCNGEKPKCFHCHRRGEDVCVYEAILRRRGPGKHNKEKVTKPMKSSSGKKRKGGSSKGDIANQEVESGSSPASSSNNSEDESQTQSTSDKSRDGTQKEKYIESFGLGGGGSEGRIKSRRLNEDEIKNMDYILGSSSTDAIDHQQSYDRNSNGGNLGMGFGNNLKIKISNNINMPQNQTSSSLGSGSRFELSTLRD</sequence>
<name>A0AAX4JJP3_9TREE</name>
<dbReference type="SUPFAM" id="SSF57701">
    <property type="entry name" value="Zn2/Cys6 DNA-binding domain"/>
    <property type="match status" value="1"/>
</dbReference>
<dbReference type="CDD" id="cd00067">
    <property type="entry name" value="GAL4"/>
    <property type="match status" value="1"/>
</dbReference>
<evidence type="ECO:0000259" key="7">
    <source>
        <dbReference type="PROSITE" id="PS50048"/>
    </source>
</evidence>
<feature type="compositionally biased region" description="Polar residues" evidence="6">
    <location>
        <begin position="279"/>
        <end position="298"/>
    </location>
</feature>
<dbReference type="GO" id="GO:0043565">
    <property type="term" value="F:sequence-specific DNA binding"/>
    <property type="evidence" value="ECO:0007669"/>
    <property type="project" value="TreeGrafter"/>
</dbReference>
<dbReference type="Pfam" id="PF00172">
    <property type="entry name" value="Zn_clus"/>
    <property type="match status" value="1"/>
</dbReference>
<feature type="compositionally biased region" description="Polar residues" evidence="6">
    <location>
        <begin position="502"/>
        <end position="520"/>
    </location>
</feature>
<reference evidence="8 9" key="1">
    <citation type="submission" date="2024-01" db="EMBL/GenBank/DDBJ databases">
        <title>Comparative genomics of Cryptococcus and Kwoniella reveals pathogenesis evolution and contrasting modes of karyotype evolution via chromosome fusion or intercentromeric recombination.</title>
        <authorList>
            <person name="Coelho M.A."/>
            <person name="David-Palma M."/>
            <person name="Shea T."/>
            <person name="Bowers K."/>
            <person name="McGinley-Smith S."/>
            <person name="Mohammad A.W."/>
            <person name="Gnirke A."/>
            <person name="Yurkov A.M."/>
            <person name="Nowrousian M."/>
            <person name="Sun S."/>
            <person name="Cuomo C.A."/>
            <person name="Heitman J."/>
        </authorList>
    </citation>
    <scope>NUCLEOTIDE SEQUENCE [LARGE SCALE GENOMIC DNA]</scope>
    <source>
        <strain evidence="8 9">CBS 6074</strain>
    </source>
</reference>
<feature type="compositionally biased region" description="Basic and acidic residues" evidence="6">
    <location>
        <begin position="534"/>
        <end position="548"/>
    </location>
</feature>
<keyword evidence="9" id="KW-1185">Reference proteome</keyword>
<feature type="compositionally biased region" description="Basic and acidic residues" evidence="6">
    <location>
        <begin position="773"/>
        <end position="785"/>
    </location>
</feature>
<feature type="compositionally biased region" description="Low complexity" evidence="6">
    <location>
        <begin position="747"/>
        <end position="761"/>
    </location>
</feature>
<feature type="compositionally biased region" description="Polar residues" evidence="6">
    <location>
        <begin position="857"/>
        <end position="868"/>
    </location>
</feature>
<keyword evidence="4" id="KW-0804">Transcription</keyword>
<dbReference type="SMART" id="SM00066">
    <property type="entry name" value="GAL4"/>
    <property type="match status" value="1"/>
</dbReference>
<organism evidence="8 9">
    <name type="scientific">Kwoniella dendrophila CBS 6074</name>
    <dbReference type="NCBI Taxonomy" id="1295534"/>
    <lineage>
        <taxon>Eukaryota</taxon>
        <taxon>Fungi</taxon>
        <taxon>Dikarya</taxon>
        <taxon>Basidiomycota</taxon>
        <taxon>Agaricomycotina</taxon>
        <taxon>Tremellomycetes</taxon>
        <taxon>Tremellales</taxon>
        <taxon>Cryptococcaceae</taxon>
        <taxon>Kwoniella</taxon>
    </lineage>
</organism>
<gene>
    <name evidence="8" type="ORF">L201_000492</name>
</gene>
<evidence type="ECO:0000256" key="5">
    <source>
        <dbReference type="ARBA" id="ARBA00023242"/>
    </source>
</evidence>
<feature type="region of interest" description="Disordered" evidence="6">
    <location>
        <begin position="234"/>
        <end position="253"/>
    </location>
</feature>
<dbReference type="GO" id="GO:0005634">
    <property type="term" value="C:nucleus"/>
    <property type="evidence" value="ECO:0007669"/>
    <property type="project" value="UniProtKB-SubCell"/>
</dbReference>
<comment type="subcellular location">
    <subcellularLocation>
        <location evidence="1">Nucleus</location>
    </subcellularLocation>
</comment>
<dbReference type="GO" id="GO:0000981">
    <property type="term" value="F:DNA-binding transcription factor activity, RNA polymerase II-specific"/>
    <property type="evidence" value="ECO:0007669"/>
    <property type="project" value="InterPro"/>
</dbReference>
<feature type="domain" description="Zn(2)-C6 fungal-type" evidence="7">
    <location>
        <begin position="675"/>
        <end position="706"/>
    </location>
</feature>
<protein>
    <recommendedName>
        <fullName evidence="7">Zn(2)-C6 fungal-type domain-containing protein</fullName>
    </recommendedName>
</protein>
<feature type="compositionally biased region" description="Polar residues" evidence="6">
    <location>
        <begin position="643"/>
        <end position="665"/>
    </location>
</feature>
<dbReference type="PROSITE" id="PS00463">
    <property type="entry name" value="ZN2_CY6_FUNGAL_1"/>
    <property type="match status" value="1"/>
</dbReference>
<dbReference type="Proteomes" id="UP001355207">
    <property type="component" value="Chromosome 1"/>
</dbReference>
<feature type="compositionally biased region" description="Polar residues" evidence="6">
    <location>
        <begin position="434"/>
        <end position="444"/>
    </location>
</feature>
<evidence type="ECO:0000256" key="1">
    <source>
        <dbReference type="ARBA" id="ARBA00004123"/>
    </source>
</evidence>
<dbReference type="InterPro" id="IPR001138">
    <property type="entry name" value="Zn2Cys6_DnaBD"/>
</dbReference>
<dbReference type="AlphaFoldDB" id="A0AAX4JJP3"/>
<feature type="compositionally biased region" description="Basic residues" evidence="6">
    <location>
        <begin position="711"/>
        <end position="720"/>
    </location>
</feature>
<feature type="compositionally biased region" description="Low complexity" evidence="6">
    <location>
        <begin position="445"/>
        <end position="462"/>
    </location>
</feature>
<evidence type="ECO:0000313" key="8">
    <source>
        <dbReference type="EMBL" id="WWC85627.1"/>
    </source>
</evidence>
<keyword evidence="5" id="KW-0539">Nucleus</keyword>
<feature type="region of interest" description="Disordered" evidence="6">
    <location>
        <begin position="263"/>
        <end position="353"/>
    </location>
</feature>
<proteinExistence type="predicted"/>
<feature type="compositionally biased region" description="Polar residues" evidence="6">
    <location>
        <begin position="18"/>
        <end position="58"/>
    </location>
</feature>
<feature type="region of interest" description="Disordered" evidence="6">
    <location>
        <begin position="434"/>
        <end position="667"/>
    </location>
</feature>
<evidence type="ECO:0000256" key="4">
    <source>
        <dbReference type="ARBA" id="ARBA00023163"/>
    </source>
</evidence>
<evidence type="ECO:0000313" key="9">
    <source>
        <dbReference type="Proteomes" id="UP001355207"/>
    </source>
</evidence>
<feature type="compositionally biased region" description="Low complexity" evidence="6">
    <location>
        <begin position="321"/>
        <end position="340"/>
    </location>
</feature>
<feature type="region of interest" description="Disordered" evidence="6">
    <location>
        <begin position="710"/>
        <end position="804"/>
    </location>
</feature>
<dbReference type="PANTHER" id="PTHR47540">
    <property type="entry name" value="THIAMINE REPRESSIBLE GENES REGULATORY PROTEIN THI5"/>
    <property type="match status" value="1"/>
</dbReference>
<dbReference type="RefSeq" id="XP_066072390.1">
    <property type="nucleotide sequence ID" value="XM_066216293.1"/>
</dbReference>
<dbReference type="Gene3D" id="4.10.240.10">
    <property type="entry name" value="Zn(2)-C6 fungal-type DNA-binding domain"/>
    <property type="match status" value="1"/>
</dbReference>
<feature type="region of interest" description="Disordered" evidence="6">
    <location>
        <begin position="855"/>
        <end position="879"/>
    </location>
</feature>
<feature type="region of interest" description="Disordered" evidence="6">
    <location>
        <begin position="1"/>
        <end position="61"/>
    </location>
</feature>
<feature type="compositionally biased region" description="Low complexity" evidence="6">
    <location>
        <begin position="474"/>
        <end position="494"/>
    </location>
</feature>
<dbReference type="InterPro" id="IPR051711">
    <property type="entry name" value="Stress_Response_Reg"/>
</dbReference>
<accession>A0AAX4JJP3</accession>
<dbReference type="EMBL" id="CP144098">
    <property type="protein sequence ID" value="WWC85627.1"/>
    <property type="molecule type" value="Genomic_DNA"/>
</dbReference>